<dbReference type="InterPro" id="IPR031424">
    <property type="entry name" value="QVR-like"/>
</dbReference>
<protein>
    <recommendedName>
        <fullName evidence="5">Protein quiver</fullName>
    </recommendedName>
</protein>
<evidence type="ECO:0000313" key="4">
    <source>
        <dbReference type="EMBL" id="CAG6750402.1"/>
    </source>
</evidence>
<evidence type="ECO:0000256" key="3">
    <source>
        <dbReference type="SAM" id="SignalP"/>
    </source>
</evidence>
<dbReference type="EMBL" id="HBUF01526485">
    <property type="protein sequence ID" value="CAG6750402.1"/>
    <property type="molecule type" value="Transcribed_RNA"/>
</dbReference>
<name>A0A8D9EEC0_9HEMI</name>
<dbReference type="SUPFAM" id="SSF57302">
    <property type="entry name" value="Snake toxin-like"/>
    <property type="match status" value="1"/>
</dbReference>
<reference evidence="4" key="1">
    <citation type="submission" date="2021-05" db="EMBL/GenBank/DDBJ databases">
        <authorList>
            <person name="Alioto T."/>
            <person name="Alioto T."/>
            <person name="Gomez Garrido J."/>
        </authorList>
    </citation>
    <scope>NUCLEOTIDE SEQUENCE</scope>
</reference>
<sequence length="105" mass="11678">MSSSRPVSVVSLCLVLVVSSLHICLVESFVNRTNLIKCYQCKGSATNRCFPSVDENPAHVRMQWCARPSEACYTMVQSAAGKTIYTRGCAHVRFCQFAVQVKHSF</sequence>
<feature type="signal peptide" evidence="3">
    <location>
        <begin position="1"/>
        <end position="28"/>
    </location>
</feature>
<accession>A0A8D9EEC0</accession>
<dbReference type="InterPro" id="IPR045860">
    <property type="entry name" value="Snake_toxin-like_sf"/>
</dbReference>
<evidence type="ECO:0000256" key="1">
    <source>
        <dbReference type="ARBA" id="ARBA00022729"/>
    </source>
</evidence>
<feature type="chain" id="PRO_5034452853" description="Protein quiver" evidence="3">
    <location>
        <begin position="29"/>
        <end position="105"/>
    </location>
</feature>
<organism evidence="4">
    <name type="scientific">Cacopsylla melanoneura</name>
    <dbReference type="NCBI Taxonomy" id="428564"/>
    <lineage>
        <taxon>Eukaryota</taxon>
        <taxon>Metazoa</taxon>
        <taxon>Ecdysozoa</taxon>
        <taxon>Arthropoda</taxon>
        <taxon>Hexapoda</taxon>
        <taxon>Insecta</taxon>
        <taxon>Pterygota</taxon>
        <taxon>Neoptera</taxon>
        <taxon>Paraneoptera</taxon>
        <taxon>Hemiptera</taxon>
        <taxon>Sternorrhyncha</taxon>
        <taxon>Psylloidea</taxon>
        <taxon>Psyllidae</taxon>
        <taxon>Psyllinae</taxon>
        <taxon>Cacopsylla</taxon>
    </lineage>
</organism>
<dbReference type="AlphaFoldDB" id="A0A8D9EEC0"/>
<dbReference type="GO" id="GO:0030431">
    <property type="term" value="P:sleep"/>
    <property type="evidence" value="ECO:0007669"/>
    <property type="project" value="InterPro"/>
</dbReference>
<evidence type="ECO:0008006" key="5">
    <source>
        <dbReference type="Google" id="ProtNLM"/>
    </source>
</evidence>
<keyword evidence="2" id="KW-0325">Glycoprotein</keyword>
<proteinExistence type="predicted"/>
<dbReference type="Pfam" id="PF17064">
    <property type="entry name" value="QVR"/>
    <property type="match status" value="1"/>
</dbReference>
<keyword evidence="1 3" id="KW-0732">Signal</keyword>
<evidence type="ECO:0000256" key="2">
    <source>
        <dbReference type="ARBA" id="ARBA00023180"/>
    </source>
</evidence>
<dbReference type="GO" id="GO:0032222">
    <property type="term" value="P:regulation of synaptic transmission, cholinergic"/>
    <property type="evidence" value="ECO:0007669"/>
    <property type="project" value="InterPro"/>
</dbReference>